<proteinExistence type="predicted"/>
<reference evidence="3 4" key="1">
    <citation type="submission" date="2023-01" db="EMBL/GenBank/DDBJ databases">
        <title>Analysis of 21 Apiospora genomes using comparative genomics revels a genus with tremendous synthesis potential of carbohydrate active enzymes and secondary metabolites.</title>
        <authorList>
            <person name="Sorensen T."/>
        </authorList>
    </citation>
    <scope>NUCLEOTIDE SEQUENCE [LARGE SCALE GENOMIC DNA]</scope>
    <source>
        <strain evidence="3 4">CBS 83171</strain>
    </source>
</reference>
<dbReference type="Pfam" id="PF00004">
    <property type="entry name" value="AAA"/>
    <property type="match status" value="1"/>
</dbReference>
<sequence>MPNPFISNDRADDVYRYETKGYADKQSSRFSTLKRREPPKCTIPKLNYLRWEGYKRTLIDHPGDGGEVFDIDVLVDEPAVGSLGRGQAAFEPQGIPSPPRQSLGEPVEAHLQTILEASQLPERIQINSLPIIRGMEQAVKFPIGRGLPVVFVRPYKILDYFRNDIQSWYLNLKARVDNVETEQSKETIADTKRPMLARTDSSSSDDLESRETVEHMECLIKFMEETVQPYVQRLRSPGCQKVSFADLWHVFRPGDEVCHENGQQAYRVMHVGHAGHRPVVSRSGRSQHDQHPICIVCIYIDFDGRVLGPVQQYFWIERFDGLKFVKSLPLYPLRGEPRLRERLVARGVKFFQSTEISHLHYQGPTLDNRDEIDSQVVVDFEEAYSVLQKGAAGKASVDQGNERLIQPTIHNLVGYSFTQARVIPTCDHECCEHQDVYDDAEIDKTLSEDYIATFAPHSTSAMWSLLLHPRLRTEAQSEENPIMEWEYLIMTRRVWAYIMRSRKWSELDVTHLMSLEREGNSAGIAKDADTDTSNVRGHAFDQLVLPDGHKQMVKSLIAQHFKGKREHTEDDEYSDIIRGKGKGLVILLHGAPGVGKTTTAGDLGVWASDVERALEQNFSLANRWGCILLLDEADVFLAARTPTDMLRNGLVSVFLRILEYYSGVLFLTTNRVGDFDEAFASRIHMSLYYPPLDKDATLAIFELNIARIKKKLARSQRKINVKDTSIAVFASEYWHDYPKARWNGRQIRNACHTAAALAEFEAQGGNNETPEDSQATISLEVKHFEKVANAYLGFSEYLRDIYGVDADERAKENFLRAGQREPPAAAQPLLLRRNETPPSRPRQSYGGHDSGSSRREIPSTRPGYGVYDTYEHQRGPSMPQQFPSIARRGAAQDPTVPPPRPPPKPESLRKFSHDSDVIGGQQLGGDQGHLRPRGHSFAPVYEETDRGAMAPQPSNERSLYRSVPSVAPDEASDREPSLHWSRRPA</sequence>
<feature type="domain" description="AAA+ ATPase" evidence="2">
    <location>
        <begin position="582"/>
        <end position="693"/>
    </location>
</feature>
<dbReference type="InterPro" id="IPR054289">
    <property type="entry name" value="DUF7025"/>
</dbReference>
<protein>
    <recommendedName>
        <fullName evidence="2">AAA+ ATPase domain-containing protein</fullName>
    </recommendedName>
</protein>
<dbReference type="Pfam" id="PF23232">
    <property type="entry name" value="AAA_lid_13"/>
    <property type="match status" value="1"/>
</dbReference>
<dbReference type="InterPro" id="IPR027417">
    <property type="entry name" value="P-loop_NTPase"/>
</dbReference>
<gene>
    <name evidence="3" type="ORF">PG996_008174</name>
</gene>
<feature type="compositionally biased region" description="Pro residues" evidence="1">
    <location>
        <begin position="895"/>
        <end position="905"/>
    </location>
</feature>
<dbReference type="InterPro" id="IPR003593">
    <property type="entry name" value="AAA+_ATPase"/>
</dbReference>
<organism evidence="3 4">
    <name type="scientific">Apiospora saccharicola</name>
    <dbReference type="NCBI Taxonomy" id="335842"/>
    <lineage>
        <taxon>Eukaryota</taxon>
        <taxon>Fungi</taxon>
        <taxon>Dikarya</taxon>
        <taxon>Ascomycota</taxon>
        <taxon>Pezizomycotina</taxon>
        <taxon>Sordariomycetes</taxon>
        <taxon>Xylariomycetidae</taxon>
        <taxon>Amphisphaeriales</taxon>
        <taxon>Apiosporaceae</taxon>
        <taxon>Apiospora</taxon>
    </lineage>
</organism>
<dbReference type="PANTHER" id="PTHR46411:SF2">
    <property type="entry name" value="AAA+ ATPASE DOMAIN-CONTAINING PROTEIN"/>
    <property type="match status" value="1"/>
</dbReference>
<dbReference type="InterPro" id="IPR003959">
    <property type="entry name" value="ATPase_AAA_core"/>
</dbReference>
<evidence type="ECO:0000313" key="4">
    <source>
        <dbReference type="Proteomes" id="UP001446871"/>
    </source>
</evidence>
<dbReference type="Pfam" id="PF22942">
    <property type="entry name" value="DUF7025"/>
    <property type="match status" value="1"/>
</dbReference>
<dbReference type="SUPFAM" id="SSF52540">
    <property type="entry name" value="P-loop containing nucleoside triphosphate hydrolases"/>
    <property type="match status" value="1"/>
</dbReference>
<keyword evidence="4" id="KW-1185">Reference proteome</keyword>
<dbReference type="SMART" id="SM00382">
    <property type="entry name" value="AAA"/>
    <property type="match status" value="1"/>
</dbReference>
<evidence type="ECO:0000313" key="3">
    <source>
        <dbReference type="EMBL" id="KAK8063522.1"/>
    </source>
</evidence>
<dbReference type="InterPro" id="IPR056599">
    <property type="entry name" value="AAA_lid_fung"/>
</dbReference>
<dbReference type="Proteomes" id="UP001446871">
    <property type="component" value="Unassembled WGS sequence"/>
</dbReference>
<feature type="compositionally biased region" description="Basic and acidic residues" evidence="1">
    <location>
        <begin position="906"/>
        <end position="916"/>
    </location>
</feature>
<comment type="caution">
    <text evidence="3">The sequence shown here is derived from an EMBL/GenBank/DDBJ whole genome shotgun (WGS) entry which is preliminary data.</text>
</comment>
<dbReference type="EMBL" id="JAQQWM010000005">
    <property type="protein sequence ID" value="KAK8063522.1"/>
    <property type="molecule type" value="Genomic_DNA"/>
</dbReference>
<evidence type="ECO:0000256" key="1">
    <source>
        <dbReference type="SAM" id="MobiDB-lite"/>
    </source>
</evidence>
<dbReference type="PANTHER" id="PTHR46411">
    <property type="entry name" value="FAMILY ATPASE, PUTATIVE-RELATED"/>
    <property type="match status" value="1"/>
</dbReference>
<accession>A0ABR1UX60</accession>
<dbReference type="Gene3D" id="3.40.50.300">
    <property type="entry name" value="P-loop containing nucleotide triphosphate hydrolases"/>
    <property type="match status" value="2"/>
</dbReference>
<feature type="region of interest" description="Disordered" evidence="1">
    <location>
        <begin position="814"/>
        <end position="985"/>
    </location>
</feature>
<name>A0ABR1UX60_9PEZI</name>
<evidence type="ECO:0000259" key="2">
    <source>
        <dbReference type="SMART" id="SM00382"/>
    </source>
</evidence>